<dbReference type="Proteomes" id="UP000541444">
    <property type="component" value="Unassembled WGS sequence"/>
</dbReference>
<keyword evidence="3" id="KW-1185">Reference proteome</keyword>
<keyword evidence="1" id="KW-0472">Membrane</keyword>
<comment type="caution">
    <text evidence="2">The sequence shown here is derived from an EMBL/GenBank/DDBJ whole genome shotgun (WGS) entry which is preliminary data.</text>
</comment>
<evidence type="ECO:0000256" key="1">
    <source>
        <dbReference type="SAM" id="Phobius"/>
    </source>
</evidence>
<reference evidence="2 3" key="1">
    <citation type="journal article" date="2020" name="IScience">
        <title>Genome Sequencing of the Endangered Kingdonia uniflora (Circaeasteraceae, Ranunculales) Reveals Potential Mechanisms of Evolutionary Specialization.</title>
        <authorList>
            <person name="Sun Y."/>
            <person name="Deng T."/>
            <person name="Zhang A."/>
            <person name="Moore M.J."/>
            <person name="Landis J.B."/>
            <person name="Lin N."/>
            <person name="Zhang H."/>
            <person name="Zhang X."/>
            <person name="Huang J."/>
            <person name="Zhang X."/>
            <person name="Sun H."/>
            <person name="Wang H."/>
        </authorList>
    </citation>
    <scope>NUCLEOTIDE SEQUENCE [LARGE SCALE GENOMIC DNA]</scope>
    <source>
        <strain evidence="2">TB1705</strain>
        <tissue evidence="2">Leaf</tissue>
    </source>
</reference>
<proteinExistence type="predicted"/>
<evidence type="ECO:0000313" key="3">
    <source>
        <dbReference type="Proteomes" id="UP000541444"/>
    </source>
</evidence>
<gene>
    <name evidence="2" type="ORF">GIB67_004052</name>
</gene>
<keyword evidence="1" id="KW-1133">Transmembrane helix</keyword>
<feature type="non-terminal residue" evidence="2">
    <location>
        <position position="71"/>
    </location>
</feature>
<accession>A0A7J7NRI3</accession>
<feature type="transmembrane region" description="Helical" evidence="1">
    <location>
        <begin position="52"/>
        <end position="69"/>
    </location>
</feature>
<dbReference type="AlphaFoldDB" id="A0A7J7NRI3"/>
<keyword evidence="1" id="KW-0812">Transmembrane</keyword>
<dbReference type="EMBL" id="JACGCM010000628">
    <property type="protein sequence ID" value="KAF6169660.1"/>
    <property type="molecule type" value="Genomic_DNA"/>
</dbReference>
<evidence type="ECO:0000313" key="2">
    <source>
        <dbReference type="EMBL" id="KAF6169660.1"/>
    </source>
</evidence>
<feature type="non-terminal residue" evidence="2">
    <location>
        <position position="1"/>
    </location>
</feature>
<protein>
    <submittedName>
        <fullName evidence="2">Uncharacterized protein</fullName>
    </submittedName>
</protein>
<name>A0A7J7NRI3_9MAGN</name>
<sequence>SCGALGVSVKGNIGLLIETTTHTFARHVKSASVQCSLASSVSSKNSISSGTCTLYFYFAGALFFFPFPLSF</sequence>
<organism evidence="2 3">
    <name type="scientific">Kingdonia uniflora</name>
    <dbReference type="NCBI Taxonomy" id="39325"/>
    <lineage>
        <taxon>Eukaryota</taxon>
        <taxon>Viridiplantae</taxon>
        <taxon>Streptophyta</taxon>
        <taxon>Embryophyta</taxon>
        <taxon>Tracheophyta</taxon>
        <taxon>Spermatophyta</taxon>
        <taxon>Magnoliopsida</taxon>
        <taxon>Ranunculales</taxon>
        <taxon>Circaeasteraceae</taxon>
        <taxon>Kingdonia</taxon>
    </lineage>
</organism>